<reference evidence="2 3" key="1">
    <citation type="submission" date="2020-08" db="EMBL/GenBank/DDBJ databases">
        <title>Sequencing the genomes of 1000 actinobacteria strains.</title>
        <authorList>
            <person name="Klenk H.-P."/>
        </authorList>
    </citation>
    <scope>NUCLEOTIDE SEQUENCE [LARGE SCALE GENOMIC DNA]</scope>
    <source>
        <strain evidence="2 3">DSM 23974</strain>
    </source>
</reference>
<feature type="transmembrane region" description="Helical" evidence="1">
    <location>
        <begin position="120"/>
        <end position="145"/>
    </location>
</feature>
<protein>
    <submittedName>
        <fullName evidence="2">Uncharacterized protein</fullName>
    </submittedName>
</protein>
<comment type="caution">
    <text evidence="2">The sequence shown here is derived from an EMBL/GenBank/DDBJ whole genome shotgun (WGS) entry which is preliminary data.</text>
</comment>
<keyword evidence="1" id="KW-1133">Transmembrane helix</keyword>
<keyword evidence="1" id="KW-0812">Transmembrane</keyword>
<evidence type="ECO:0000313" key="2">
    <source>
        <dbReference type="EMBL" id="MBB4735403.1"/>
    </source>
</evidence>
<evidence type="ECO:0000313" key="3">
    <source>
        <dbReference type="Proteomes" id="UP000540191"/>
    </source>
</evidence>
<feature type="transmembrane region" description="Helical" evidence="1">
    <location>
        <begin position="95"/>
        <end position="113"/>
    </location>
</feature>
<accession>A0A7W7GNH5</accession>
<keyword evidence="3" id="KW-1185">Reference proteome</keyword>
<dbReference type="EMBL" id="JACHNA010000001">
    <property type="protein sequence ID" value="MBB4735403.1"/>
    <property type="molecule type" value="Genomic_DNA"/>
</dbReference>
<evidence type="ECO:0000256" key="1">
    <source>
        <dbReference type="SAM" id="Phobius"/>
    </source>
</evidence>
<dbReference type="AlphaFoldDB" id="A0A7W7GNH5"/>
<organism evidence="2 3">
    <name type="scientific">Micrococcus cohnii</name>
    <dbReference type="NCBI Taxonomy" id="993416"/>
    <lineage>
        <taxon>Bacteria</taxon>
        <taxon>Bacillati</taxon>
        <taxon>Actinomycetota</taxon>
        <taxon>Actinomycetes</taxon>
        <taxon>Micrococcales</taxon>
        <taxon>Micrococcaceae</taxon>
        <taxon>Micrococcus</taxon>
    </lineage>
</organism>
<dbReference type="Proteomes" id="UP000540191">
    <property type="component" value="Unassembled WGS sequence"/>
</dbReference>
<sequence length="175" mass="18290">MAGADCFAFVVLFVVEDDAALLSLADVPVVFFAAADVPVVFFAAVDVVLVFFADVFFEAVDVVLVFLAVVVFGAAFLAAVVFLVVVVFAVADSPVVVFVALFDAAFCFEVEAFEAAVVDFLAAVARFGAAFFAVSSLPSAVVWLFEVEVTRGLSVDPASYVAEGGWSATPHLPGL</sequence>
<feature type="transmembrane region" description="Helical" evidence="1">
    <location>
        <begin position="64"/>
        <end position="89"/>
    </location>
</feature>
<feature type="transmembrane region" description="Helical" evidence="1">
    <location>
        <begin position="29"/>
        <end position="52"/>
    </location>
</feature>
<gene>
    <name evidence="2" type="ORF">HDA30_000911</name>
</gene>
<keyword evidence="1" id="KW-0472">Membrane</keyword>
<proteinExistence type="predicted"/>
<name>A0A7W7GNH5_9MICC</name>